<dbReference type="AlphaFoldDB" id="A0A9P6H4E1"/>
<dbReference type="OrthoDB" id="5389493at2759"/>
<feature type="transmembrane region" description="Helical" evidence="1">
    <location>
        <begin position="87"/>
        <end position="106"/>
    </location>
</feature>
<proteinExistence type="predicted"/>
<feature type="transmembrane region" description="Helical" evidence="1">
    <location>
        <begin position="205"/>
        <end position="225"/>
    </location>
</feature>
<accession>A0A9P6H4E1</accession>
<name>A0A9P6H4E1_9AGAM</name>
<keyword evidence="4" id="KW-1185">Reference proteome</keyword>
<dbReference type="Pfam" id="PF24800">
    <property type="entry name" value="DUF7702"/>
    <property type="match status" value="1"/>
</dbReference>
<dbReference type="EMBL" id="WIUZ02000021">
    <property type="protein sequence ID" value="KAF9778966.1"/>
    <property type="molecule type" value="Genomic_DNA"/>
</dbReference>
<keyword evidence="1" id="KW-0812">Transmembrane</keyword>
<dbReference type="Proteomes" id="UP000736335">
    <property type="component" value="Unassembled WGS sequence"/>
</dbReference>
<keyword evidence="1" id="KW-1133">Transmembrane helix</keyword>
<feature type="domain" description="DUF7702" evidence="2">
    <location>
        <begin position="46"/>
        <end position="225"/>
    </location>
</feature>
<keyword evidence="1" id="KW-0472">Membrane</keyword>
<evidence type="ECO:0000256" key="1">
    <source>
        <dbReference type="SAM" id="Phobius"/>
    </source>
</evidence>
<dbReference type="PANTHER" id="PTHR42109:SF2">
    <property type="entry name" value="INTEGRAL MEMBRANE PROTEIN"/>
    <property type="match status" value="1"/>
</dbReference>
<dbReference type="InterPro" id="IPR056119">
    <property type="entry name" value="DUF7702"/>
</dbReference>
<feature type="transmembrane region" description="Helical" evidence="1">
    <location>
        <begin position="127"/>
        <end position="144"/>
    </location>
</feature>
<dbReference type="PANTHER" id="PTHR42109">
    <property type="entry name" value="UNPLACED GENOMIC SCAFFOLD UM_SCAF_CONTIG_1.265, WHOLE GENOME SHOTGUN SEQUENCE"/>
    <property type="match status" value="1"/>
</dbReference>
<feature type="transmembrane region" description="Helical" evidence="1">
    <location>
        <begin position="164"/>
        <end position="184"/>
    </location>
</feature>
<reference evidence="3" key="1">
    <citation type="journal article" date="2020" name="Nat. Commun.">
        <title>Large-scale genome sequencing of mycorrhizal fungi provides insights into the early evolution of symbiotic traits.</title>
        <authorList>
            <person name="Miyauchi S."/>
            <person name="Kiss E."/>
            <person name="Kuo A."/>
            <person name="Drula E."/>
            <person name="Kohler A."/>
            <person name="Sanchez-Garcia M."/>
            <person name="Morin E."/>
            <person name="Andreopoulos B."/>
            <person name="Barry K.W."/>
            <person name="Bonito G."/>
            <person name="Buee M."/>
            <person name="Carver A."/>
            <person name="Chen C."/>
            <person name="Cichocki N."/>
            <person name="Clum A."/>
            <person name="Culley D."/>
            <person name="Crous P.W."/>
            <person name="Fauchery L."/>
            <person name="Girlanda M."/>
            <person name="Hayes R.D."/>
            <person name="Keri Z."/>
            <person name="LaButti K."/>
            <person name="Lipzen A."/>
            <person name="Lombard V."/>
            <person name="Magnuson J."/>
            <person name="Maillard F."/>
            <person name="Murat C."/>
            <person name="Nolan M."/>
            <person name="Ohm R.A."/>
            <person name="Pangilinan J."/>
            <person name="Pereira M.F."/>
            <person name="Perotto S."/>
            <person name="Peter M."/>
            <person name="Pfister S."/>
            <person name="Riley R."/>
            <person name="Sitrit Y."/>
            <person name="Stielow J.B."/>
            <person name="Szollosi G."/>
            <person name="Zifcakova L."/>
            <person name="Stursova M."/>
            <person name="Spatafora J.W."/>
            <person name="Tedersoo L."/>
            <person name="Vaario L.M."/>
            <person name="Yamada A."/>
            <person name="Yan M."/>
            <person name="Wang P."/>
            <person name="Xu J."/>
            <person name="Bruns T."/>
            <person name="Baldrian P."/>
            <person name="Vilgalys R."/>
            <person name="Dunand C."/>
            <person name="Henrissat B."/>
            <person name="Grigoriev I.V."/>
            <person name="Hibbett D."/>
            <person name="Nagy L.G."/>
            <person name="Martin F.M."/>
        </authorList>
    </citation>
    <scope>NUCLEOTIDE SEQUENCE</scope>
    <source>
        <strain evidence="3">UH-Tt-Lm1</strain>
    </source>
</reference>
<evidence type="ECO:0000259" key="2">
    <source>
        <dbReference type="Pfam" id="PF24800"/>
    </source>
</evidence>
<evidence type="ECO:0000313" key="3">
    <source>
        <dbReference type="EMBL" id="KAF9778966.1"/>
    </source>
</evidence>
<gene>
    <name evidence="3" type="ORF">BJ322DRAFT_1090646</name>
</gene>
<comment type="caution">
    <text evidence="3">The sequence shown here is derived from an EMBL/GenBank/DDBJ whole genome shotgun (WGS) entry which is preliminary data.</text>
</comment>
<sequence length="281" mass="30460">MSSSNGKIDYAREVFGIHTIAGAAIFAVLYAFLLPYYIFRAFRNPTYVLIILSLFCAIRVTAFVMRATLAGSVGAGSDLSLCIGESIVYSVGFFGLLYSTYTLVLDREILSGRVPSNPISRITSNRHLIRIALVAAVALGITGATEYSSSNLSSQNTGNTLRKASAIIFLVVTALLAVHTLFLVRFGGAEIRHGSQRASVGSSHGIHVLFVIIVLLLIREIYLTITVGKTLKEAEWYPLAALTELLAVFLFSVPGLVPNKRDVMATQQQQLEKDPEATELA</sequence>
<feature type="transmembrane region" description="Helical" evidence="1">
    <location>
        <begin position="46"/>
        <end position="67"/>
    </location>
</feature>
<reference evidence="3" key="2">
    <citation type="submission" date="2020-11" db="EMBL/GenBank/DDBJ databases">
        <authorList>
            <consortium name="DOE Joint Genome Institute"/>
            <person name="Kuo A."/>
            <person name="Miyauchi S."/>
            <person name="Kiss E."/>
            <person name="Drula E."/>
            <person name="Kohler A."/>
            <person name="Sanchez-Garcia M."/>
            <person name="Andreopoulos B."/>
            <person name="Barry K.W."/>
            <person name="Bonito G."/>
            <person name="Buee M."/>
            <person name="Carver A."/>
            <person name="Chen C."/>
            <person name="Cichocki N."/>
            <person name="Clum A."/>
            <person name="Culley D."/>
            <person name="Crous P.W."/>
            <person name="Fauchery L."/>
            <person name="Girlanda M."/>
            <person name="Hayes R."/>
            <person name="Keri Z."/>
            <person name="Labutti K."/>
            <person name="Lipzen A."/>
            <person name="Lombard V."/>
            <person name="Magnuson J."/>
            <person name="Maillard F."/>
            <person name="Morin E."/>
            <person name="Murat C."/>
            <person name="Nolan M."/>
            <person name="Ohm R."/>
            <person name="Pangilinan J."/>
            <person name="Pereira M."/>
            <person name="Perotto S."/>
            <person name="Peter M."/>
            <person name="Riley R."/>
            <person name="Sitrit Y."/>
            <person name="Stielow B."/>
            <person name="Szollosi G."/>
            <person name="Zifcakova L."/>
            <person name="Stursova M."/>
            <person name="Spatafora J.W."/>
            <person name="Tedersoo L."/>
            <person name="Vaario L.-M."/>
            <person name="Yamada A."/>
            <person name="Yan M."/>
            <person name="Wang P."/>
            <person name="Xu J."/>
            <person name="Bruns T."/>
            <person name="Baldrian P."/>
            <person name="Vilgalys R."/>
            <person name="Henrissat B."/>
            <person name="Grigoriev I.V."/>
            <person name="Hibbett D."/>
            <person name="Nagy L.G."/>
            <person name="Martin F.M."/>
        </authorList>
    </citation>
    <scope>NUCLEOTIDE SEQUENCE</scope>
    <source>
        <strain evidence="3">UH-Tt-Lm1</strain>
    </source>
</reference>
<feature type="transmembrane region" description="Helical" evidence="1">
    <location>
        <begin position="20"/>
        <end position="39"/>
    </location>
</feature>
<protein>
    <recommendedName>
        <fullName evidence="2">DUF7702 domain-containing protein</fullName>
    </recommendedName>
</protein>
<evidence type="ECO:0000313" key="4">
    <source>
        <dbReference type="Proteomes" id="UP000736335"/>
    </source>
</evidence>
<organism evidence="3 4">
    <name type="scientific">Thelephora terrestris</name>
    <dbReference type="NCBI Taxonomy" id="56493"/>
    <lineage>
        <taxon>Eukaryota</taxon>
        <taxon>Fungi</taxon>
        <taxon>Dikarya</taxon>
        <taxon>Basidiomycota</taxon>
        <taxon>Agaricomycotina</taxon>
        <taxon>Agaricomycetes</taxon>
        <taxon>Thelephorales</taxon>
        <taxon>Thelephoraceae</taxon>
        <taxon>Thelephora</taxon>
    </lineage>
</organism>
<feature type="transmembrane region" description="Helical" evidence="1">
    <location>
        <begin position="237"/>
        <end position="257"/>
    </location>
</feature>